<evidence type="ECO:0000256" key="2">
    <source>
        <dbReference type="ARBA" id="ARBA00012323"/>
    </source>
</evidence>
<proteinExistence type="inferred from homology"/>
<evidence type="ECO:0000256" key="6">
    <source>
        <dbReference type="ARBA" id="ARBA00022777"/>
    </source>
</evidence>
<dbReference type="InterPro" id="IPR004654">
    <property type="entry name" value="ROK_glcA"/>
</dbReference>
<dbReference type="InterPro" id="IPR049874">
    <property type="entry name" value="ROK_cs"/>
</dbReference>
<protein>
    <recommendedName>
        <fullName evidence="3">Glucokinase</fullName>
        <ecNumber evidence="2">2.7.1.2</ecNumber>
    </recommendedName>
    <alternativeName>
        <fullName evidence="8">Glucose kinase</fullName>
    </alternativeName>
</protein>
<dbReference type="Proteomes" id="UP001596122">
    <property type="component" value="Unassembled WGS sequence"/>
</dbReference>
<evidence type="ECO:0000313" key="9">
    <source>
        <dbReference type="EMBL" id="MFC5381758.1"/>
    </source>
</evidence>
<organism evidence="9 10">
    <name type="scientific">Aquipuribacter nitratireducens</name>
    <dbReference type="NCBI Taxonomy" id="650104"/>
    <lineage>
        <taxon>Bacteria</taxon>
        <taxon>Bacillati</taxon>
        <taxon>Actinomycetota</taxon>
        <taxon>Actinomycetes</taxon>
        <taxon>Micrococcales</taxon>
        <taxon>Intrasporangiaceae</taxon>
        <taxon>Aquipuribacter</taxon>
    </lineage>
</organism>
<reference evidence="10" key="1">
    <citation type="journal article" date="2019" name="Int. J. Syst. Evol. Microbiol.">
        <title>The Global Catalogue of Microorganisms (GCM) 10K type strain sequencing project: providing services to taxonomists for standard genome sequencing and annotation.</title>
        <authorList>
            <consortium name="The Broad Institute Genomics Platform"/>
            <consortium name="The Broad Institute Genome Sequencing Center for Infectious Disease"/>
            <person name="Wu L."/>
            <person name="Ma J."/>
        </authorList>
    </citation>
    <scope>NUCLEOTIDE SEQUENCE [LARGE SCALE GENOMIC DNA]</scope>
    <source>
        <strain evidence="10">CCUG 43114</strain>
    </source>
</reference>
<evidence type="ECO:0000256" key="5">
    <source>
        <dbReference type="ARBA" id="ARBA00022741"/>
    </source>
</evidence>
<dbReference type="SUPFAM" id="SSF53067">
    <property type="entry name" value="Actin-like ATPase domain"/>
    <property type="match status" value="1"/>
</dbReference>
<evidence type="ECO:0000313" key="10">
    <source>
        <dbReference type="Proteomes" id="UP001596122"/>
    </source>
</evidence>
<dbReference type="InterPro" id="IPR043129">
    <property type="entry name" value="ATPase_NBD"/>
</dbReference>
<keyword evidence="6" id="KW-0418">Kinase</keyword>
<dbReference type="NCBIfam" id="TIGR00744">
    <property type="entry name" value="ROK_glcA_fam"/>
    <property type="match status" value="1"/>
</dbReference>
<dbReference type="PANTHER" id="PTHR18964">
    <property type="entry name" value="ROK (REPRESSOR, ORF, KINASE) FAMILY"/>
    <property type="match status" value="1"/>
</dbReference>
<evidence type="ECO:0000256" key="4">
    <source>
        <dbReference type="ARBA" id="ARBA00022679"/>
    </source>
</evidence>
<dbReference type="InterPro" id="IPR000600">
    <property type="entry name" value="ROK"/>
</dbReference>
<evidence type="ECO:0000256" key="1">
    <source>
        <dbReference type="ARBA" id="ARBA00006479"/>
    </source>
</evidence>
<name>A0ABW0GP64_9MICO</name>
<dbReference type="Gene3D" id="3.30.420.40">
    <property type="match status" value="2"/>
</dbReference>
<comment type="caution">
    <text evidence="9">The sequence shown here is derived from an EMBL/GenBank/DDBJ whole genome shotgun (WGS) entry which is preliminary data.</text>
</comment>
<dbReference type="GO" id="GO:0004340">
    <property type="term" value="F:glucokinase activity"/>
    <property type="evidence" value="ECO:0007669"/>
    <property type="project" value="UniProtKB-EC"/>
</dbReference>
<dbReference type="EC" id="2.7.1.2" evidence="2"/>
<dbReference type="EMBL" id="JBHSLD010000011">
    <property type="protein sequence ID" value="MFC5381758.1"/>
    <property type="molecule type" value="Genomic_DNA"/>
</dbReference>
<dbReference type="RefSeq" id="WP_340271522.1">
    <property type="nucleotide sequence ID" value="NZ_JBBEOG010000012.1"/>
</dbReference>
<evidence type="ECO:0000256" key="3">
    <source>
        <dbReference type="ARBA" id="ARBA00014701"/>
    </source>
</evidence>
<dbReference type="PROSITE" id="PS01125">
    <property type="entry name" value="ROK"/>
    <property type="match status" value="1"/>
</dbReference>
<sequence>MTDLLRRPSRSDVLTVGVDIGGTKIAAGCVTADGVVVDRTRRRTPDLSTAPSVVEDTIVDAVRELAGRNRVLAVGIAAAGFVAADRRTVLFAPHLSWRREPLRDALYGRLRLPVVVENDANASAWAEWRFGAGRGESHLVVVNLGTGIGGAVLVGGVVQRGRYGIAGEFGHMQVVAGGHRCECGNRGCWEQYASGNALVREARALAASGSPTAHALLRAAGGDPTAITGPLVSEVATAGDPAAAELLAEVGEWLGVGIANLVAAYDPGRVVVGGGVSEAGELLLAPTRRAFSRSLTGRGFRPEADVVAARLGNDAGVVGAADLARPFARRLARARYRREQARAARPD</sequence>
<comment type="similarity">
    <text evidence="1">Belongs to the ROK (NagC/XylR) family.</text>
</comment>
<accession>A0ABW0GP64</accession>
<keyword evidence="5" id="KW-0547">Nucleotide-binding</keyword>
<dbReference type="Pfam" id="PF00480">
    <property type="entry name" value="ROK"/>
    <property type="match status" value="1"/>
</dbReference>
<dbReference type="PANTHER" id="PTHR18964:SF173">
    <property type="entry name" value="GLUCOKINASE"/>
    <property type="match status" value="1"/>
</dbReference>
<keyword evidence="7" id="KW-0067">ATP-binding</keyword>
<gene>
    <name evidence="9" type="ORF">ACFPJ6_13275</name>
</gene>
<keyword evidence="4 9" id="KW-0808">Transferase</keyword>
<keyword evidence="10" id="KW-1185">Reference proteome</keyword>
<evidence type="ECO:0000256" key="7">
    <source>
        <dbReference type="ARBA" id="ARBA00022840"/>
    </source>
</evidence>
<evidence type="ECO:0000256" key="8">
    <source>
        <dbReference type="ARBA" id="ARBA00032386"/>
    </source>
</evidence>